<dbReference type="RefSeq" id="WP_163248565.1">
    <property type="nucleotide sequence ID" value="NZ_SXDP01000002.1"/>
</dbReference>
<keyword evidence="2" id="KW-1185">Reference proteome</keyword>
<dbReference type="AlphaFoldDB" id="A0A6M0R923"/>
<evidence type="ECO:0000313" key="2">
    <source>
        <dbReference type="Proteomes" id="UP000473885"/>
    </source>
</evidence>
<name>A0A6M0R923_9CLOT</name>
<evidence type="ECO:0000313" key="1">
    <source>
        <dbReference type="EMBL" id="NEZ46277.1"/>
    </source>
</evidence>
<dbReference type="Proteomes" id="UP000473885">
    <property type="component" value="Unassembled WGS sequence"/>
</dbReference>
<evidence type="ECO:0008006" key="3">
    <source>
        <dbReference type="Google" id="ProtNLM"/>
    </source>
</evidence>
<dbReference type="Pfam" id="PF20092">
    <property type="entry name" value="DUF6483"/>
    <property type="match status" value="1"/>
</dbReference>
<protein>
    <recommendedName>
        <fullName evidence="3">Tetratricopeptide repeat protein</fullName>
    </recommendedName>
</protein>
<sequence length="217" mass="25517">MIKNDYTSIMLNELYITLDKLKKLKKEKNLDKSMNLINDSLKQFLGLRFETIDILPYKDLMSIISSSGKINIGKSIILSELLKEKANLYELKGESIKSFNIYIKSLNIFIELILRENKLCTQEFFSKIDDIIDITEQYELPLYSKSLLFEYYEVKGEYSRAEDMIFEILDKNNDNKEIINKAKDFYERLKCKSEEELEKGNLPLDEVLDGLNQLNNF</sequence>
<proteinExistence type="predicted"/>
<dbReference type="EMBL" id="SXDP01000002">
    <property type="protein sequence ID" value="NEZ46277.1"/>
    <property type="molecule type" value="Genomic_DNA"/>
</dbReference>
<accession>A0A6M0R923</accession>
<dbReference type="InterPro" id="IPR045507">
    <property type="entry name" value="DUF6483"/>
</dbReference>
<comment type="caution">
    <text evidence="1">The sequence shown here is derived from an EMBL/GenBank/DDBJ whole genome shotgun (WGS) entry which is preliminary data.</text>
</comment>
<reference evidence="1 2" key="1">
    <citation type="submission" date="2019-04" db="EMBL/GenBank/DDBJ databases">
        <title>Genome sequencing of Clostridium botulinum Groups I-IV and Clostridium butyricum.</title>
        <authorList>
            <person name="Brunt J."/>
            <person name="Van Vliet A.H.M."/>
            <person name="Stringer S.C."/>
            <person name="Carter A.T."/>
            <person name="Peck M.W."/>
        </authorList>
    </citation>
    <scope>NUCLEOTIDE SEQUENCE [LARGE SCALE GENOMIC DNA]</scope>
    <source>
        <strain evidence="1 2">IFR 18/094</strain>
    </source>
</reference>
<gene>
    <name evidence="1" type="ORF">FDF74_03500</name>
</gene>
<organism evidence="1 2">
    <name type="scientific">Clostridium niameyense</name>
    <dbReference type="NCBI Taxonomy" id="1622073"/>
    <lineage>
        <taxon>Bacteria</taxon>
        <taxon>Bacillati</taxon>
        <taxon>Bacillota</taxon>
        <taxon>Clostridia</taxon>
        <taxon>Eubacteriales</taxon>
        <taxon>Clostridiaceae</taxon>
        <taxon>Clostridium</taxon>
    </lineage>
</organism>